<dbReference type="PANTHER" id="PTHR45982">
    <property type="entry name" value="REGULATOR OF CHROMOSOME CONDENSATION"/>
    <property type="match status" value="1"/>
</dbReference>
<dbReference type="Gene3D" id="2.130.10.30">
    <property type="entry name" value="Regulator of chromosome condensation 1/beta-lactamase-inhibitor protein II"/>
    <property type="match status" value="2"/>
</dbReference>
<organism evidence="2 3">
    <name type="scientific">Microbacterium testaceum</name>
    <name type="common">Aureobacterium testaceum</name>
    <name type="synonym">Brevibacterium testaceum</name>
    <dbReference type="NCBI Taxonomy" id="2033"/>
    <lineage>
        <taxon>Bacteria</taxon>
        <taxon>Bacillati</taxon>
        <taxon>Actinomycetota</taxon>
        <taxon>Actinomycetes</taxon>
        <taxon>Micrococcales</taxon>
        <taxon>Microbacteriaceae</taxon>
        <taxon>Microbacterium</taxon>
    </lineage>
</organism>
<evidence type="ECO:0008006" key="4">
    <source>
        <dbReference type="Google" id="ProtNLM"/>
    </source>
</evidence>
<dbReference type="GO" id="GO:0005737">
    <property type="term" value="C:cytoplasm"/>
    <property type="evidence" value="ECO:0007669"/>
    <property type="project" value="TreeGrafter"/>
</dbReference>
<accession>A0A4Y3QKC0</accession>
<dbReference type="Pfam" id="PF00415">
    <property type="entry name" value="RCC1"/>
    <property type="match status" value="2"/>
</dbReference>
<sequence>MPPTRSTSNRVWSSQGQSRHLSALLLVGVLLTGIVATPTSTGAWFTAAKSVPSNSLTAAQLQPVNGLSAVKTSAGVNLSWTSALQQPWASSNSVGVEPTYTVTRTLNGQSSPLGSTTNLSITDPYSKGVSITPVTYDAGSTFAGYVKNDGSVMLWGYDENGALGNGQNYNPTPQKASIPDNNPIISIAFASSTAVALSSNGSVWMWGYGALGCGGISRTPVQATMPNDVSPIAVSLAGDCALLVLDKSGTVWARSGSSGQTSFSSIPLPGGLTVKQLTKSRTVLATDGTVWGWGPNSSGRLGNGTRTDSDTPVKAQNISVPIARLAADASNVVALADRSPTYYAWGDNRWGQVGNGYSNFGNEGLYVTTPAAVTKSGIYWVEVQVSNYVATLRADDYSVWAMGSDRNERLGTDDNVSDYSNQPQKMPTPSGVTPWRIFMGESESYYFDRSSSDLYGWGLVAEGGRAYFGNNDSSTQYYKTPKRVQINAISAPPDTRVFCKSGENVNSDGYCEPTQNPEYSVSYKYQSWLSGPATVSPQN</sequence>
<name>A0A4Y3QKC0_MICTE</name>
<evidence type="ECO:0000313" key="3">
    <source>
        <dbReference type="Proteomes" id="UP000319525"/>
    </source>
</evidence>
<dbReference type="EMBL" id="BJML01000004">
    <property type="protein sequence ID" value="GEB45714.1"/>
    <property type="molecule type" value="Genomic_DNA"/>
</dbReference>
<dbReference type="SUPFAM" id="SSF50985">
    <property type="entry name" value="RCC1/BLIP-II"/>
    <property type="match status" value="2"/>
</dbReference>
<dbReference type="PANTHER" id="PTHR45982:SF1">
    <property type="entry name" value="REGULATOR OF CHROMOSOME CONDENSATION"/>
    <property type="match status" value="1"/>
</dbReference>
<dbReference type="InterPro" id="IPR009091">
    <property type="entry name" value="RCC1/BLIP-II"/>
</dbReference>
<feature type="region of interest" description="Disordered" evidence="1">
    <location>
        <begin position="410"/>
        <end position="432"/>
    </location>
</feature>
<evidence type="ECO:0000313" key="2">
    <source>
        <dbReference type="EMBL" id="GEB45714.1"/>
    </source>
</evidence>
<gene>
    <name evidence="2" type="ORF">MTE01_16590</name>
</gene>
<reference evidence="2 3" key="1">
    <citation type="submission" date="2019-06" db="EMBL/GenBank/DDBJ databases">
        <title>Whole genome shotgun sequence of Microbacterium testaceum NBRC 12675.</title>
        <authorList>
            <person name="Hosoyama A."/>
            <person name="Uohara A."/>
            <person name="Ohji S."/>
            <person name="Ichikawa N."/>
        </authorList>
    </citation>
    <scope>NUCLEOTIDE SEQUENCE [LARGE SCALE GENOMIC DNA]</scope>
    <source>
        <strain evidence="2 3">NBRC 12675</strain>
    </source>
</reference>
<dbReference type="RefSeq" id="WP_141376766.1">
    <property type="nucleotide sequence ID" value="NZ_JBHMAE010000009.1"/>
</dbReference>
<dbReference type="InterPro" id="IPR000408">
    <property type="entry name" value="Reg_chr_condens"/>
</dbReference>
<feature type="compositionally biased region" description="Polar residues" evidence="1">
    <location>
        <begin position="417"/>
        <end position="431"/>
    </location>
</feature>
<evidence type="ECO:0000256" key="1">
    <source>
        <dbReference type="SAM" id="MobiDB-lite"/>
    </source>
</evidence>
<dbReference type="PROSITE" id="PS50012">
    <property type="entry name" value="RCC1_3"/>
    <property type="match status" value="2"/>
</dbReference>
<dbReference type="Proteomes" id="UP000319525">
    <property type="component" value="Unassembled WGS sequence"/>
</dbReference>
<comment type="caution">
    <text evidence="2">The sequence shown here is derived from an EMBL/GenBank/DDBJ whole genome shotgun (WGS) entry which is preliminary data.</text>
</comment>
<dbReference type="InterPro" id="IPR051553">
    <property type="entry name" value="Ran_GTPase-activating"/>
</dbReference>
<protein>
    <recommendedName>
        <fullName evidence="4">Alpha-tubulin suppressor</fullName>
    </recommendedName>
</protein>
<dbReference type="GO" id="GO:0005085">
    <property type="term" value="F:guanyl-nucleotide exchange factor activity"/>
    <property type="evidence" value="ECO:0007669"/>
    <property type="project" value="TreeGrafter"/>
</dbReference>
<dbReference type="AlphaFoldDB" id="A0A4Y3QKC0"/>
<dbReference type="OrthoDB" id="904022at2"/>
<proteinExistence type="predicted"/>